<dbReference type="Proteomes" id="UP000064912">
    <property type="component" value="Chromosome"/>
</dbReference>
<name>A0A0D6AYT2_RHOSU</name>
<organism evidence="1 2">
    <name type="scientific">Rhodovulum sulfidophilum</name>
    <name type="common">Rhodobacter sulfidophilus</name>
    <dbReference type="NCBI Taxonomy" id="35806"/>
    <lineage>
        <taxon>Bacteria</taxon>
        <taxon>Pseudomonadati</taxon>
        <taxon>Pseudomonadota</taxon>
        <taxon>Alphaproteobacteria</taxon>
        <taxon>Rhodobacterales</taxon>
        <taxon>Paracoccaceae</taxon>
        <taxon>Rhodovulum</taxon>
    </lineage>
</organism>
<gene>
    <name evidence="1" type="primary">clpL</name>
    <name evidence="1" type="ORF">NHU_00606</name>
</gene>
<evidence type="ECO:0000313" key="1">
    <source>
        <dbReference type="EMBL" id="BAQ67775.1"/>
    </source>
</evidence>
<dbReference type="AlphaFoldDB" id="A0A0D6AYT2"/>
<reference evidence="1 2" key="1">
    <citation type="submission" date="2015-02" db="EMBL/GenBank/DDBJ databases">
        <title>Genome sequene of Rhodovulum sulfidophilum DSM 2351.</title>
        <authorList>
            <person name="Nagao N."/>
        </authorList>
    </citation>
    <scope>NUCLEOTIDE SEQUENCE [LARGE SCALE GENOMIC DNA]</scope>
    <source>
        <strain evidence="1 2">DSM 2351</strain>
    </source>
</reference>
<sequence length="75" mass="7940">MLSKRLGGLQIRVHRFDSGTRLHLTSITYVTPFSVAALPFTGAFTVNGGVKTGHVAAQNPARFGVLGAMARALTE</sequence>
<dbReference type="KEGG" id="rsu:NHU_00606"/>
<accession>A0A0D6AYT2</accession>
<evidence type="ECO:0000313" key="2">
    <source>
        <dbReference type="Proteomes" id="UP000064912"/>
    </source>
</evidence>
<dbReference type="EMBL" id="AP014800">
    <property type="protein sequence ID" value="BAQ67775.1"/>
    <property type="molecule type" value="Genomic_DNA"/>
</dbReference>
<protein>
    <submittedName>
        <fullName evidence="1">ATPase family associated with various cellular activities</fullName>
    </submittedName>
</protein>
<proteinExistence type="predicted"/>